<gene>
    <name evidence="1" type="ORF">QNN03_19920</name>
</gene>
<evidence type="ECO:0000313" key="1">
    <source>
        <dbReference type="EMBL" id="MDL2078705.1"/>
    </source>
</evidence>
<dbReference type="EMBL" id="JASJUS010000018">
    <property type="protein sequence ID" value="MDL2078705.1"/>
    <property type="molecule type" value="Genomic_DNA"/>
</dbReference>
<organism evidence="1 2">
    <name type="scientific">Streptomyces fuscus</name>
    <dbReference type="NCBI Taxonomy" id="3048495"/>
    <lineage>
        <taxon>Bacteria</taxon>
        <taxon>Bacillati</taxon>
        <taxon>Actinomycetota</taxon>
        <taxon>Actinomycetes</taxon>
        <taxon>Kitasatosporales</taxon>
        <taxon>Streptomycetaceae</taxon>
        <taxon>Streptomyces</taxon>
    </lineage>
</organism>
<keyword evidence="2" id="KW-1185">Reference proteome</keyword>
<protein>
    <submittedName>
        <fullName evidence="1">Uncharacterized protein</fullName>
    </submittedName>
</protein>
<dbReference type="Proteomes" id="UP001241926">
    <property type="component" value="Unassembled WGS sequence"/>
</dbReference>
<comment type="caution">
    <text evidence="1">The sequence shown here is derived from an EMBL/GenBank/DDBJ whole genome shotgun (WGS) entry which is preliminary data.</text>
</comment>
<dbReference type="RefSeq" id="WP_285433984.1">
    <property type="nucleotide sequence ID" value="NZ_JASJUS010000018.1"/>
</dbReference>
<proteinExistence type="predicted"/>
<name>A0ABT7J1G2_9ACTN</name>
<accession>A0ABT7J1G2</accession>
<sequence length="186" mass="20355">MLWPALRALYHGPLSDDRLRALTDEFALDPTPRTEGPGAAGSVAHRTFTEGTARLTLDLARTGDFAWVLTLFHDGELPGTDVVEAHRSRFRAALDRAGLTLVQIDPPATVDEVLTAAPETGPDSAFGAHWPWPHDGLDRVWPRLGVRADAPRAVKEVRLREVMRTPAWPTAPEALRQEAEAFLSGV</sequence>
<reference evidence="1 2" key="1">
    <citation type="submission" date="2023-05" db="EMBL/GenBank/DDBJ databases">
        <title>Streptomyces fuscus sp. nov., a brown-black pigment producing actinomyces isolated from dry sand of Sea duck farm.</title>
        <authorList>
            <person name="Xie J."/>
            <person name="Shen N."/>
        </authorList>
    </citation>
    <scope>NUCLEOTIDE SEQUENCE [LARGE SCALE GENOMIC DNA]</scope>
    <source>
        <strain evidence="1 2">GXMU-J15</strain>
    </source>
</reference>
<evidence type="ECO:0000313" key="2">
    <source>
        <dbReference type="Proteomes" id="UP001241926"/>
    </source>
</evidence>